<evidence type="ECO:0000313" key="1">
    <source>
        <dbReference type="EMBL" id="NYS68986.1"/>
    </source>
</evidence>
<reference evidence="1 2" key="1">
    <citation type="submission" date="2020-07" db="EMBL/GenBank/DDBJ databases">
        <title>MOT database genomes.</title>
        <authorList>
            <person name="Joseph S."/>
            <person name="Aduse-Opoku J."/>
            <person name="Hashim A."/>
            <person name="Wade W."/>
            <person name="Curtis M."/>
        </authorList>
    </citation>
    <scope>NUCLEOTIDE SEQUENCE [LARGE SCALE GENOMIC DNA]</scope>
    <source>
        <strain evidence="1 2">WMus004</strain>
    </source>
</reference>
<proteinExistence type="predicted"/>
<name>A0A853EMI3_9ACTO</name>
<dbReference type="Proteomes" id="UP000572528">
    <property type="component" value="Unassembled WGS sequence"/>
</dbReference>
<dbReference type="EMBL" id="JACBXV010000054">
    <property type="protein sequence ID" value="NYS68986.1"/>
    <property type="molecule type" value="Genomic_DNA"/>
</dbReference>
<accession>A0A853EMI3</accession>
<dbReference type="AlphaFoldDB" id="A0A853EMI3"/>
<sequence>MIEYWQCGFVGEGPSDNRLIPVLEDLLMQLRPAADIVLEPHRWIEMPADRSVAAKVQALKDEPYDLIFVHRDADSAGWEARAQEICSAAKSTSDKRLVPVIPIRMTEAWALADLWSRDDFREWCSGEELTFTSFEKKANPKKILREYLSRGEGGLIGPKKFADSSARVLRGIAIDGPIKELDGWRRLIKEVREAMCRCRPHLKSVLWDDNK</sequence>
<protein>
    <recommendedName>
        <fullName evidence="3">DUF4276 family protein</fullName>
    </recommendedName>
</protein>
<gene>
    <name evidence="1" type="ORF">HZZ05_05555</name>
</gene>
<comment type="caution">
    <text evidence="1">The sequence shown here is derived from an EMBL/GenBank/DDBJ whole genome shotgun (WGS) entry which is preliminary data.</text>
</comment>
<evidence type="ECO:0008006" key="3">
    <source>
        <dbReference type="Google" id="ProtNLM"/>
    </source>
</evidence>
<dbReference type="RefSeq" id="WP_179900297.1">
    <property type="nucleotide sequence ID" value="NZ_JACBXV010000054.1"/>
</dbReference>
<evidence type="ECO:0000313" key="2">
    <source>
        <dbReference type="Proteomes" id="UP000572528"/>
    </source>
</evidence>
<organism evidence="1 2">
    <name type="scientific">Actinomyces bowdenii</name>
    <dbReference type="NCBI Taxonomy" id="131109"/>
    <lineage>
        <taxon>Bacteria</taxon>
        <taxon>Bacillati</taxon>
        <taxon>Actinomycetota</taxon>
        <taxon>Actinomycetes</taxon>
        <taxon>Actinomycetales</taxon>
        <taxon>Actinomycetaceae</taxon>
        <taxon>Actinomyces</taxon>
    </lineage>
</organism>